<dbReference type="CDD" id="cd10027">
    <property type="entry name" value="UDG-F1-like"/>
    <property type="match status" value="1"/>
</dbReference>
<comment type="function">
    <text evidence="2 9 11">Excises uracil residues from the DNA which can arise as a result of misincorporation of dUMP residues by DNA polymerase or due to deamination of cytosine.</text>
</comment>
<feature type="domain" description="Uracil-DNA glycosylase-like" evidence="12">
    <location>
        <begin position="56"/>
        <end position="214"/>
    </location>
</feature>
<protein>
    <recommendedName>
        <fullName evidence="5 9">Uracil-DNA glycosylase</fullName>
        <shortName evidence="9">UDG</shortName>
        <ecNumber evidence="4 9">3.2.2.27</ecNumber>
    </recommendedName>
</protein>
<gene>
    <name evidence="9 13" type="primary">ung</name>
    <name evidence="13" type="ORF">HMPREF9425_0949</name>
</gene>
<keyword evidence="7 9" id="KW-0378">Hydrolase</keyword>
<dbReference type="NCBIfam" id="NF003591">
    <property type="entry name" value="PRK05254.1-4"/>
    <property type="match status" value="1"/>
</dbReference>
<evidence type="ECO:0000256" key="11">
    <source>
        <dbReference type="RuleBase" id="RU003780"/>
    </source>
</evidence>
<comment type="subcellular location">
    <subcellularLocation>
        <location evidence="9">Cytoplasm</location>
    </subcellularLocation>
</comment>
<accession>A0ABN0CGU9</accession>
<dbReference type="NCBIfam" id="NF003592">
    <property type="entry name" value="PRK05254.1-5"/>
    <property type="match status" value="1"/>
</dbReference>
<dbReference type="HAMAP" id="MF_00148">
    <property type="entry name" value="UDG"/>
    <property type="match status" value="1"/>
</dbReference>
<evidence type="ECO:0000256" key="7">
    <source>
        <dbReference type="ARBA" id="ARBA00022801"/>
    </source>
</evidence>
<dbReference type="EC" id="3.2.2.27" evidence="4 9"/>
<keyword evidence="13" id="KW-0326">Glycosidase</keyword>
<organism evidence="13 14">
    <name type="scientific">Streptococcus vestibularis ATCC 49124</name>
    <dbReference type="NCBI Taxonomy" id="889206"/>
    <lineage>
        <taxon>Bacteria</taxon>
        <taxon>Bacillati</taxon>
        <taxon>Bacillota</taxon>
        <taxon>Bacilli</taxon>
        <taxon>Lactobacillales</taxon>
        <taxon>Streptococcaceae</taxon>
        <taxon>Streptococcus</taxon>
    </lineage>
</organism>
<evidence type="ECO:0000256" key="5">
    <source>
        <dbReference type="ARBA" id="ARBA00018429"/>
    </source>
</evidence>
<dbReference type="PANTHER" id="PTHR11264:SF0">
    <property type="entry name" value="URACIL-DNA GLYCOSYLASE"/>
    <property type="match status" value="1"/>
</dbReference>
<sequence length="226" mass="25321">MYNNLKEVFMEHSTWHKLLKEELPDHYFSKINQFMDQVYSQGTVYPPRDKVFNALLETPFEEVRVVILGQDPYHGPNQAQGLSFSVPETIPAPPSLVNILKELGEDLGPRSHHDLTTWAEQGVLLLNACLTVPAGQANGHAGQIWEPFTDAVIKVLNQKDTPVVFILWGGYARKKKVLVTNSKHAIIESAHPSPLSAYRGFFGSKPFSKANAYLVSQGQSPIDWLK</sequence>
<dbReference type="Gene3D" id="3.40.470.10">
    <property type="entry name" value="Uracil-DNA glycosylase-like domain"/>
    <property type="match status" value="1"/>
</dbReference>
<dbReference type="NCBIfam" id="TIGR00628">
    <property type="entry name" value="ung"/>
    <property type="match status" value="1"/>
</dbReference>
<evidence type="ECO:0000256" key="3">
    <source>
        <dbReference type="ARBA" id="ARBA00008184"/>
    </source>
</evidence>
<dbReference type="GO" id="GO:0016798">
    <property type="term" value="F:hydrolase activity, acting on glycosyl bonds"/>
    <property type="evidence" value="ECO:0007669"/>
    <property type="project" value="UniProtKB-KW"/>
</dbReference>
<dbReference type="InterPro" id="IPR002043">
    <property type="entry name" value="UDG_fam1"/>
</dbReference>
<evidence type="ECO:0000256" key="4">
    <source>
        <dbReference type="ARBA" id="ARBA00012030"/>
    </source>
</evidence>
<dbReference type="PROSITE" id="PS00130">
    <property type="entry name" value="U_DNA_GLYCOSYLASE"/>
    <property type="match status" value="1"/>
</dbReference>
<dbReference type="EMBL" id="AEVI01000040">
    <property type="protein sequence ID" value="EFX96140.1"/>
    <property type="molecule type" value="Genomic_DNA"/>
</dbReference>
<dbReference type="SUPFAM" id="SSF52141">
    <property type="entry name" value="Uracil-DNA glycosylase-like"/>
    <property type="match status" value="1"/>
</dbReference>
<reference evidence="13 14" key="1">
    <citation type="submission" date="2011-01" db="EMBL/GenBank/DDBJ databases">
        <authorList>
            <person name="Muzny D."/>
            <person name="Qin X."/>
            <person name="Buhay C."/>
            <person name="Dugan-Rocha S."/>
            <person name="Ding Y."/>
            <person name="Chen G."/>
            <person name="Hawes A."/>
            <person name="Holder M."/>
            <person name="Jhangiani S."/>
            <person name="Johnson A."/>
            <person name="Khan Z."/>
            <person name="Li Z."/>
            <person name="Liu W."/>
            <person name="Liu X."/>
            <person name="Perez L."/>
            <person name="Shen H."/>
            <person name="Wang Q."/>
            <person name="Watt J."/>
            <person name="Xi L."/>
            <person name="Xin Y."/>
            <person name="Zhou J."/>
            <person name="Deng J."/>
            <person name="Jiang H."/>
            <person name="Liu Y."/>
            <person name="Qu J."/>
            <person name="Song X.-Z."/>
            <person name="Zhang L."/>
            <person name="Villasana D."/>
            <person name="Johnson A."/>
            <person name="Liu J."/>
            <person name="Liyanage D."/>
            <person name="Lorensuhewa L."/>
            <person name="Robinson T."/>
            <person name="Song A."/>
            <person name="Song B.-B."/>
            <person name="Dinh H."/>
            <person name="Thornton R."/>
            <person name="Coyle M."/>
            <person name="Francisco L."/>
            <person name="Jackson L."/>
            <person name="Javaid M."/>
            <person name="Korchina V."/>
            <person name="Kovar C."/>
            <person name="Mata R."/>
            <person name="Mathew T."/>
            <person name="Ngo R."/>
            <person name="Nguyen L."/>
            <person name="Nguyen N."/>
            <person name="Okwuonu G."/>
            <person name="Ongeri F."/>
            <person name="Pham C."/>
            <person name="Simmons D."/>
            <person name="Wilczek-Boney K."/>
            <person name="Hale W."/>
            <person name="Jakkamsetti A."/>
            <person name="Pham P."/>
            <person name="Ruth R."/>
            <person name="San Lucas F."/>
            <person name="Warren J."/>
            <person name="Zhang J."/>
            <person name="Zhao Z."/>
            <person name="Zhou C."/>
            <person name="Zhu D."/>
            <person name="Lee S."/>
            <person name="Bess C."/>
            <person name="Blankenburg K."/>
            <person name="Forbes L."/>
            <person name="Fu Q."/>
            <person name="Gubbala S."/>
            <person name="Hirani K."/>
            <person name="Jayaseelan J.C."/>
            <person name="Lara F."/>
            <person name="Munidasa M."/>
            <person name="Palculict T."/>
            <person name="Patil S."/>
            <person name="Pu L.-L."/>
            <person name="Saada N."/>
            <person name="Tang L."/>
            <person name="Weissenberger G."/>
            <person name="Zhu Y."/>
            <person name="Hemphill L."/>
            <person name="Shang Y."/>
            <person name="Youmans B."/>
            <person name="Ayvaz T."/>
            <person name="Ross M."/>
            <person name="Santibanez J."/>
            <person name="Aqrawi P."/>
            <person name="Gross S."/>
            <person name="Joshi V."/>
            <person name="Fowler G."/>
            <person name="Nazareth L."/>
            <person name="Reid J."/>
            <person name="Worley K."/>
            <person name="Petrosino J."/>
            <person name="Highlander S."/>
            <person name="Gibbs R."/>
        </authorList>
    </citation>
    <scope>NUCLEOTIDE SEQUENCE [LARGE SCALE GENOMIC DNA]</scope>
    <source>
        <strain evidence="13 14">ATCC 49124</strain>
    </source>
</reference>
<dbReference type="SMART" id="SM00987">
    <property type="entry name" value="UreE_C"/>
    <property type="match status" value="1"/>
</dbReference>
<proteinExistence type="inferred from homology"/>
<evidence type="ECO:0000313" key="13">
    <source>
        <dbReference type="EMBL" id="EFX96140.1"/>
    </source>
</evidence>
<dbReference type="InterPro" id="IPR018085">
    <property type="entry name" value="Ura-DNA_Glyclase_AS"/>
</dbReference>
<comment type="caution">
    <text evidence="13">The sequence shown here is derived from an EMBL/GenBank/DDBJ whole genome shotgun (WGS) entry which is preliminary data.</text>
</comment>
<dbReference type="PANTHER" id="PTHR11264">
    <property type="entry name" value="URACIL-DNA GLYCOSYLASE"/>
    <property type="match status" value="1"/>
</dbReference>
<dbReference type="Proteomes" id="UP000003697">
    <property type="component" value="Unassembled WGS sequence"/>
</dbReference>
<dbReference type="InterPro" id="IPR005122">
    <property type="entry name" value="Uracil-DNA_glycosylase-like"/>
</dbReference>
<feature type="active site" description="Proton acceptor" evidence="9 10">
    <location>
        <position position="71"/>
    </location>
</feature>
<evidence type="ECO:0000256" key="6">
    <source>
        <dbReference type="ARBA" id="ARBA00022763"/>
    </source>
</evidence>
<evidence type="ECO:0000259" key="12">
    <source>
        <dbReference type="SMART" id="SM00986"/>
    </source>
</evidence>
<evidence type="ECO:0000313" key="14">
    <source>
        <dbReference type="Proteomes" id="UP000003697"/>
    </source>
</evidence>
<comment type="catalytic activity">
    <reaction evidence="1 9 11">
        <text>Hydrolyzes single-stranded DNA or mismatched double-stranded DNA and polynucleotides, releasing free uracil.</text>
        <dbReference type="EC" id="3.2.2.27"/>
    </reaction>
</comment>
<keyword evidence="9" id="KW-0963">Cytoplasm</keyword>
<evidence type="ECO:0000256" key="2">
    <source>
        <dbReference type="ARBA" id="ARBA00002631"/>
    </source>
</evidence>
<keyword evidence="14" id="KW-1185">Reference proteome</keyword>
<evidence type="ECO:0000256" key="9">
    <source>
        <dbReference type="HAMAP-Rule" id="MF_00148"/>
    </source>
</evidence>
<keyword evidence="6 9" id="KW-0227">DNA damage</keyword>
<dbReference type="SMART" id="SM00986">
    <property type="entry name" value="UDG"/>
    <property type="match status" value="1"/>
</dbReference>
<evidence type="ECO:0000256" key="8">
    <source>
        <dbReference type="ARBA" id="ARBA00023204"/>
    </source>
</evidence>
<dbReference type="NCBIfam" id="NF003589">
    <property type="entry name" value="PRK05254.1-2"/>
    <property type="match status" value="1"/>
</dbReference>
<dbReference type="InterPro" id="IPR036895">
    <property type="entry name" value="Uracil-DNA_glycosylase-like_sf"/>
</dbReference>
<keyword evidence="8 9" id="KW-0234">DNA repair</keyword>
<evidence type="ECO:0000256" key="10">
    <source>
        <dbReference type="PROSITE-ProRule" id="PRU10072"/>
    </source>
</evidence>
<comment type="similarity">
    <text evidence="3 9 11">Belongs to the uracil-DNA glycosylase (UDG) superfamily. UNG family.</text>
</comment>
<dbReference type="Pfam" id="PF03167">
    <property type="entry name" value="UDG"/>
    <property type="match status" value="1"/>
</dbReference>
<dbReference type="NCBIfam" id="NF003588">
    <property type="entry name" value="PRK05254.1-1"/>
    <property type="match status" value="1"/>
</dbReference>
<evidence type="ECO:0000256" key="1">
    <source>
        <dbReference type="ARBA" id="ARBA00001400"/>
    </source>
</evidence>
<name>A0ABN0CGU9_STRVE</name>